<keyword evidence="4" id="KW-1185">Reference proteome</keyword>
<dbReference type="Proteomes" id="UP000683000">
    <property type="component" value="Unassembled WGS sequence"/>
</dbReference>
<dbReference type="InterPro" id="IPR012912">
    <property type="entry name" value="Plasmid_pRiA4b_Orf3-like"/>
</dbReference>
<dbReference type="SUPFAM" id="SSF159941">
    <property type="entry name" value="MM3350-like"/>
    <property type="match status" value="1"/>
</dbReference>
<dbReference type="Pfam" id="PF07929">
    <property type="entry name" value="PRiA4_ORF3"/>
    <property type="match status" value="1"/>
</dbReference>
<gene>
    <name evidence="3" type="ORF">JVT61DRAFT_7320</name>
</gene>
<comment type="caution">
    <text evidence="3">The sequence shown here is derived from an EMBL/GenBank/DDBJ whole genome shotgun (WGS) entry which is preliminary data.</text>
</comment>
<evidence type="ECO:0000256" key="1">
    <source>
        <dbReference type="SAM" id="MobiDB-lite"/>
    </source>
</evidence>
<evidence type="ECO:0000313" key="4">
    <source>
        <dbReference type="Proteomes" id="UP000683000"/>
    </source>
</evidence>
<dbReference type="AlphaFoldDB" id="A0A8I2YJ80"/>
<feature type="domain" description="Plasmid pRiA4b Orf3-like" evidence="2">
    <location>
        <begin position="16"/>
        <end position="178"/>
    </location>
</feature>
<proteinExistence type="predicted"/>
<evidence type="ECO:0000259" key="2">
    <source>
        <dbReference type="Pfam" id="PF07929"/>
    </source>
</evidence>
<dbReference type="EMBL" id="JAGFBS010000025">
    <property type="protein sequence ID" value="KAG6372885.1"/>
    <property type="molecule type" value="Genomic_DNA"/>
</dbReference>
<protein>
    <recommendedName>
        <fullName evidence="2">Plasmid pRiA4b Orf3-like domain-containing protein</fullName>
    </recommendedName>
</protein>
<feature type="compositionally biased region" description="Basic and acidic residues" evidence="1">
    <location>
        <begin position="255"/>
        <end position="275"/>
    </location>
</feature>
<organism evidence="3 4">
    <name type="scientific">Boletus reticuloceps</name>
    <dbReference type="NCBI Taxonomy" id="495285"/>
    <lineage>
        <taxon>Eukaryota</taxon>
        <taxon>Fungi</taxon>
        <taxon>Dikarya</taxon>
        <taxon>Basidiomycota</taxon>
        <taxon>Agaricomycotina</taxon>
        <taxon>Agaricomycetes</taxon>
        <taxon>Agaricomycetidae</taxon>
        <taxon>Boletales</taxon>
        <taxon>Boletineae</taxon>
        <taxon>Boletaceae</taxon>
        <taxon>Boletoideae</taxon>
        <taxon>Boletus</taxon>
    </lineage>
</organism>
<name>A0A8I2YJ80_9AGAM</name>
<dbReference type="OrthoDB" id="2940229at2759"/>
<feature type="compositionally biased region" description="Acidic residues" evidence="1">
    <location>
        <begin position="276"/>
        <end position="295"/>
    </location>
</feature>
<evidence type="ECO:0000313" key="3">
    <source>
        <dbReference type="EMBL" id="KAG6372885.1"/>
    </source>
</evidence>
<sequence>MYTPPRETTDYIQLRFQLARFRVFRIVQLPLTFTFANFHTLIQYMFGWSNSHLHHAEVFPNVVLYDYDSEALIGTIKSCGRRRPLEDYEQGDASAIDHWRRFEPEDKPIYRVQPKVTRVKDPYDSVITMEEKAVTLESVWTHNEANNVSDGGCSNAQIGIVYTYDFGDEWTVHVTCDDGDMFHRLETPSNLPIFKLARGAPPIEHAQWDVVEDDAEDKKVPPRFFDVSYFQGYCEGKVTSESRKTTLEILTREEAEERRREYIQRQKEKQERIANGEEDEEDEEDEYDEDEEDEI</sequence>
<dbReference type="InterPro" id="IPR024047">
    <property type="entry name" value="MM3350-like_sf"/>
</dbReference>
<feature type="region of interest" description="Disordered" evidence="1">
    <location>
        <begin position="255"/>
        <end position="295"/>
    </location>
</feature>
<accession>A0A8I2YJ80</accession>
<dbReference type="Gene3D" id="3.10.290.30">
    <property type="entry name" value="MM3350-like"/>
    <property type="match status" value="1"/>
</dbReference>
<reference evidence="3" key="1">
    <citation type="submission" date="2021-03" db="EMBL/GenBank/DDBJ databases">
        <title>Evolutionary innovations through gain and loss of genes in the ectomycorrhizal Boletales.</title>
        <authorList>
            <person name="Wu G."/>
            <person name="Miyauchi S."/>
            <person name="Morin E."/>
            <person name="Yang Z.-L."/>
            <person name="Xu J."/>
            <person name="Martin F.M."/>
        </authorList>
    </citation>
    <scope>NUCLEOTIDE SEQUENCE</scope>
    <source>
        <strain evidence="3">BR01</strain>
    </source>
</reference>